<comment type="caution">
    <text evidence="2">The sequence shown here is derived from an EMBL/GenBank/DDBJ whole genome shotgun (WGS) entry which is preliminary data.</text>
</comment>
<accession>A0A8J7G253</accession>
<evidence type="ECO:0000256" key="1">
    <source>
        <dbReference type="SAM" id="Phobius"/>
    </source>
</evidence>
<gene>
    <name evidence="2" type="ORF">INR99_14665</name>
</gene>
<name>A0A8J7G253_9NEIS</name>
<evidence type="ECO:0000313" key="2">
    <source>
        <dbReference type="EMBL" id="MBE9610580.1"/>
    </source>
</evidence>
<sequence>MTHTCSCGHLNPLEALFCTGCGTRLAPALPDNPYAAPQSDLSEEPGNAADALAARFVGKRFNDYYGPRWGRSNPGWNWAAFLLGSVWMAYRKMYGYCMIFLGLVIAETVLEIVLNVPDSIGRMISIAIGVAFGITGTRLYQHHVQTRCAHIAELPQAEQEAAIRRSGGTSWPGAIGMLVLMLALVFGIFTVAEIVLSAGNLN</sequence>
<dbReference type="AlphaFoldDB" id="A0A8J7G253"/>
<dbReference type="Pfam" id="PF10947">
    <property type="entry name" value="DUF2628"/>
    <property type="match status" value="1"/>
</dbReference>
<evidence type="ECO:0000313" key="3">
    <source>
        <dbReference type="Proteomes" id="UP000604481"/>
    </source>
</evidence>
<protein>
    <submittedName>
        <fullName evidence="2">DUF2628 domain-containing protein</fullName>
    </submittedName>
</protein>
<feature type="transmembrane region" description="Helical" evidence="1">
    <location>
        <begin position="93"/>
        <end position="114"/>
    </location>
</feature>
<proteinExistence type="predicted"/>
<keyword evidence="1" id="KW-1133">Transmembrane helix</keyword>
<feature type="transmembrane region" description="Helical" evidence="1">
    <location>
        <begin position="174"/>
        <end position="196"/>
    </location>
</feature>
<dbReference type="RefSeq" id="WP_194117130.1">
    <property type="nucleotide sequence ID" value="NZ_JADFUA010000011.1"/>
</dbReference>
<organism evidence="2 3">
    <name type="scientific">Chitinilyticum piscinae</name>
    <dbReference type="NCBI Taxonomy" id="2866724"/>
    <lineage>
        <taxon>Bacteria</taxon>
        <taxon>Pseudomonadati</taxon>
        <taxon>Pseudomonadota</taxon>
        <taxon>Betaproteobacteria</taxon>
        <taxon>Neisseriales</taxon>
        <taxon>Chitinibacteraceae</taxon>
        <taxon>Chitinilyticum</taxon>
    </lineage>
</organism>
<reference evidence="2 3" key="1">
    <citation type="submission" date="2020-10" db="EMBL/GenBank/DDBJ databases">
        <title>The genome sequence of Chitinilyticum litopenaei 4Y14.</title>
        <authorList>
            <person name="Liu Y."/>
        </authorList>
    </citation>
    <scope>NUCLEOTIDE SEQUENCE [LARGE SCALE GENOMIC DNA]</scope>
    <source>
        <strain evidence="2 3">4Y14</strain>
    </source>
</reference>
<dbReference type="Proteomes" id="UP000604481">
    <property type="component" value="Unassembled WGS sequence"/>
</dbReference>
<dbReference type="EMBL" id="JADFUA010000011">
    <property type="protein sequence ID" value="MBE9610580.1"/>
    <property type="molecule type" value="Genomic_DNA"/>
</dbReference>
<dbReference type="InterPro" id="IPR024399">
    <property type="entry name" value="DUF2628"/>
</dbReference>
<feature type="transmembrane region" description="Helical" evidence="1">
    <location>
        <begin position="120"/>
        <end position="140"/>
    </location>
</feature>
<keyword evidence="3" id="KW-1185">Reference proteome</keyword>
<keyword evidence="1" id="KW-0812">Transmembrane</keyword>
<keyword evidence="1" id="KW-0472">Membrane</keyword>